<name>A0AAV6YM26_ENGPU</name>
<accession>A0AAV6YM26</accession>
<organism evidence="1 2">
    <name type="scientific">Engystomops pustulosus</name>
    <name type="common">Tungara frog</name>
    <name type="synonym">Physalaemus pustulosus</name>
    <dbReference type="NCBI Taxonomy" id="76066"/>
    <lineage>
        <taxon>Eukaryota</taxon>
        <taxon>Metazoa</taxon>
        <taxon>Chordata</taxon>
        <taxon>Craniata</taxon>
        <taxon>Vertebrata</taxon>
        <taxon>Euteleostomi</taxon>
        <taxon>Amphibia</taxon>
        <taxon>Batrachia</taxon>
        <taxon>Anura</taxon>
        <taxon>Neobatrachia</taxon>
        <taxon>Hyloidea</taxon>
        <taxon>Leptodactylidae</taxon>
        <taxon>Leiuperinae</taxon>
        <taxon>Engystomops</taxon>
    </lineage>
</organism>
<evidence type="ECO:0000313" key="2">
    <source>
        <dbReference type="Proteomes" id="UP000824782"/>
    </source>
</evidence>
<keyword evidence="2" id="KW-1185">Reference proteome</keyword>
<sequence>MSISPVEPSFTWLHYPRQKSADVSCQTVCGSSVATPRRSTSHTMVPGFCKLLLAFYPTFLHSGVSYRSTHQEGRQSLPLALGD</sequence>
<gene>
    <name evidence="1" type="ORF">GDO81_022538</name>
</gene>
<dbReference type="EMBL" id="WNYA01020723">
    <property type="protein sequence ID" value="KAG8538494.1"/>
    <property type="molecule type" value="Genomic_DNA"/>
</dbReference>
<protein>
    <submittedName>
        <fullName evidence="1">Uncharacterized protein</fullName>
    </submittedName>
</protein>
<dbReference type="AlphaFoldDB" id="A0AAV6YM26"/>
<evidence type="ECO:0000313" key="1">
    <source>
        <dbReference type="EMBL" id="KAG8538494.1"/>
    </source>
</evidence>
<dbReference type="Proteomes" id="UP000824782">
    <property type="component" value="Unassembled WGS sequence"/>
</dbReference>
<proteinExistence type="predicted"/>
<reference evidence="1" key="1">
    <citation type="thesis" date="2020" institute="ProQuest LLC" country="789 East Eisenhower Parkway, Ann Arbor, MI, USA">
        <title>Comparative Genomics and Chromosome Evolution.</title>
        <authorList>
            <person name="Mudd A.B."/>
        </authorList>
    </citation>
    <scope>NUCLEOTIDE SEQUENCE</scope>
    <source>
        <strain evidence="1">237g6f4</strain>
        <tissue evidence="1">Blood</tissue>
    </source>
</reference>
<comment type="caution">
    <text evidence="1">The sequence shown here is derived from an EMBL/GenBank/DDBJ whole genome shotgun (WGS) entry which is preliminary data.</text>
</comment>